<dbReference type="AlphaFoldDB" id="A0AA35VTE4"/>
<comment type="caution">
    <text evidence="1">The sequence shown here is derived from an EMBL/GenBank/DDBJ whole genome shotgun (WGS) entry which is preliminary data.</text>
</comment>
<sequence length="78" mass="8425">MRYASDIEVIPPSPVECTLRICRSQLVEPLERALGENVVRSEQARLAVGELVTGATDSSSTRVDLLTSLSHPQCALST</sequence>
<organism evidence="1 2">
    <name type="scientific">Geodia barretti</name>
    <name type="common">Barrett's horny sponge</name>
    <dbReference type="NCBI Taxonomy" id="519541"/>
    <lineage>
        <taxon>Eukaryota</taxon>
        <taxon>Metazoa</taxon>
        <taxon>Porifera</taxon>
        <taxon>Demospongiae</taxon>
        <taxon>Heteroscleromorpha</taxon>
        <taxon>Tetractinellida</taxon>
        <taxon>Astrophorina</taxon>
        <taxon>Geodiidae</taxon>
        <taxon>Geodia</taxon>
    </lineage>
</organism>
<proteinExistence type="predicted"/>
<dbReference type="Proteomes" id="UP001174909">
    <property type="component" value="Unassembled WGS sequence"/>
</dbReference>
<protein>
    <submittedName>
        <fullName evidence="1">Uncharacterized protein</fullName>
    </submittedName>
</protein>
<evidence type="ECO:0000313" key="1">
    <source>
        <dbReference type="EMBL" id="CAI7991469.1"/>
    </source>
</evidence>
<reference evidence="1" key="1">
    <citation type="submission" date="2023-03" db="EMBL/GenBank/DDBJ databases">
        <authorList>
            <person name="Steffen K."/>
            <person name="Cardenas P."/>
        </authorList>
    </citation>
    <scope>NUCLEOTIDE SEQUENCE</scope>
</reference>
<accession>A0AA35VTE4</accession>
<gene>
    <name evidence="1" type="ORF">GBAR_LOCUS758</name>
</gene>
<evidence type="ECO:0000313" key="2">
    <source>
        <dbReference type="Proteomes" id="UP001174909"/>
    </source>
</evidence>
<name>A0AA35VTE4_GEOBA</name>
<keyword evidence="2" id="KW-1185">Reference proteome</keyword>
<dbReference type="EMBL" id="CASHTH010000116">
    <property type="protein sequence ID" value="CAI7991469.1"/>
    <property type="molecule type" value="Genomic_DNA"/>
</dbReference>